<evidence type="ECO:0000313" key="2">
    <source>
        <dbReference type="EMBL" id="XCD03355.1"/>
    </source>
</evidence>
<feature type="compositionally biased region" description="Low complexity" evidence="1">
    <location>
        <begin position="150"/>
        <end position="166"/>
    </location>
</feature>
<organism evidence="2">
    <name type="scientific">Dulem virus 190</name>
    <dbReference type="NCBI Taxonomy" id="3145667"/>
    <lineage>
        <taxon>Viruses</taxon>
        <taxon>Monodnaviria</taxon>
        <taxon>Sangervirae</taxon>
        <taxon>Phixviricota</taxon>
        <taxon>Malgrandaviricetes</taxon>
        <taxon>Petitvirales</taxon>
        <taxon>Microviridae</taxon>
        <taxon>Microvirus</taxon>
    </lineage>
</organism>
<proteinExistence type="predicted"/>
<feature type="region of interest" description="Disordered" evidence="1">
    <location>
        <begin position="1"/>
        <end position="61"/>
    </location>
</feature>
<reference evidence="2" key="1">
    <citation type="submission" date="2024-03" db="EMBL/GenBank/DDBJ databases">
        <title>Diverse circular DNA viruses in blood, oral, and fecal samples of captive lemurs.</title>
        <authorList>
            <person name="Paietta E.N."/>
            <person name="Kraberger S."/>
            <person name="Lund M.C."/>
            <person name="Custer J.M."/>
            <person name="Vargas K.M."/>
            <person name="Ehmke E.E."/>
            <person name="Yoder A.D."/>
            <person name="Varsani A."/>
        </authorList>
    </citation>
    <scope>NUCLEOTIDE SEQUENCE</scope>
    <source>
        <strain evidence="2">Duke_18_55</strain>
    </source>
</reference>
<sequence>MATSGLAVDKAGNTYYRPVPNGSSVSYDRDGSSWGMPSPDAGYSNVTGGKERGESGSSGSSGSIDYMQKYFDMIAENTAQNNAWSAKQAEIQRNWQVAQNQAAMDFNAAEAAKNRDWQEMMSNTAHQREVADLKAAGLNPVLSASGGNGAAVTSGATASGVTSSGAKGDTDTSANSAIVGILSAVLSSQTQLESARLSAQSNQAIADKYTAMEHLVTQMNNATSKENAQLAANTTLTTANINSATSKWIAQLQANTNLSTAQISAAASKVSAEIHAAATRYGAQLSAWSAQEVAKTNANIQRELKQMGIDFEFDMKELYPSSFWDLGNNLSHIIAEWFGGDKGFEPNQRGKGFGSQGFGSGG</sequence>
<evidence type="ECO:0000256" key="1">
    <source>
        <dbReference type="SAM" id="MobiDB-lite"/>
    </source>
</evidence>
<protein>
    <submittedName>
        <fullName evidence="2">DNA pilot protein</fullName>
    </submittedName>
</protein>
<accession>A0AAU8AUG4</accession>
<dbReference type="EMBL" id="PP511347">
    <property type="protein sequence ID" value="XCD03355.1"/>
    <property type="molecule type" value="Genomic_DNA"/>
</dbReference>
<feature type="region of interest" description="Disordered" evidence="1">
    <location>
        <begin position="147"/>
        <end position="169"/>
    </location>
</feature>
<name>A0AAU8AUG4_9VIRU</name>